<dbReference type="Proteomes" id="UP000016924">
    <property type="component" value="Unassembled WGS sequence"/>
</dbReference>
<evidence type="ECO:0000259" key="2">
    <source>
        <dbReference type="Pfam" id="PF00144"/>
    </source>
</evidence>
<dbReference type="InterPro" id="IPR058664">
    <property type="entry name" value="ARB_00930-like_C"/>
</dbReference>
<dbReference type="EMBL" id="JH767610">
    <property type="protein sequence ID" value="EON69257.1"/>
    <property type="molecule type" value="Genomic_DNA"/>
</dbReference>
<name>R7Z508_CONA1</name>
<dbReference type="OrthoDB" id="10250282at2759"/>
<evidence type="ECO:0000313" key="5">
    <source>
        <dbReference type="Proteomes" id="UP000016924"/>
    </source>
</evidence>
<dbReference type="Gene3D" id="3.40.710.10">
    <property type="entry name" value="DD-peptidase/beta-lactamase superfamily"/>
    <property type="match status" value="1"/>
</dbReference>
<organism evidence="4 5">
    <name type="scientific">Coniosporium apollinis (strain CBS 100218)</name>
    <name type="common">Rock-inhabiting black yeast</name>
    <dbReference type="NCBI Taxonomy" id="1168221"/>
    <lineage>
        <taxon>Eukaryota</taxon>
        <taxon>Fungi</taxon>
        <taxon>Dikarya</taxon>
        <taxon>Ascomycota</taxon>
        <taxon>Pezizomycotina</taxon>
        <taxon>Dothideomycetes</taxon>
        <taxon>Dothideomycetes incertae sedis</taxon>
        <taxon>Coniosporium</taxon>
    </lineage>
</organism>
<reference evidence="5" key="1">
    <citation type="submission" date="2012-06" db="EMBL/GenBank/DDBJ databases">
        <title>The genome sequence of Coniosporium apollinis CBS 100218.</title>
        <authorList>
            <consortium name="The Broad Institute Genome Sequencing Platform"/>
            <person name="Cuomo C."/>
            <person name="Gorbushina A."/>
            <person name="Noack S."/>
            <person name="Walker B."/>
            <person name="Young S.K."/>
            <person name="Zeng Q."/>
            <person name="Gargeya S."/>
            <person name="Fitzgerald M."/>
            <person name="Haas B."/>
            <person name="Abouelleil A."/>
            <person name="Alvarado L."/>
            <person name="Arachchi H.M."/>
            <person name="Berlin A.M."/>
            <person name="Chapman S.B."/>
            <person name="Goldberg J."/>
            <person name="Griggs A."/>
            <person name="Gujja S."/>
            <person name="Hansen M."/>
            <person name="Howarth C."/>
            <person name="Imamovic A."/>
            <person name="Larimer J."/>
            <person name="McCowan C."/>
            <person name="Montmayeur A."/>
            <person name="Murphy C."/>
            <person name="Neiman D."/>
            <person name="Pearson M."/>
            <person name="Priest M."/>
            <person name="Roberts A."/>
            <person name="Saif S."/>
            <person name="Shea T."/>
            <person name="Sisk P."/>
            <person name="Sykes S."/>
            <person name="Wortman J."/>
            <person name="Nusbaum C."/>
            <person name="Birren B."/>
        </authorList>
    </citation>
    <scope>NUCLEOTIDE SEQUENCE [LARGE SCALE GENOMIC DNA]</scope>
    <source>
        <strain evidence="5">CBS 100218</strain>
    </source>
</reference>
<dbReference type="Pfam" id="PF00144">
    <property type="entry name" value="Beta-lactamase"/>
    <property type="match status" value="1"/>
</dbReference>
<dbReference type="Pfam" id="PF26335">
    <property type="entry name" value="ARB_00930_C"/>
    <property type="match status" value="1"/>
</dbReference>
<accession>R7Z508</accession>
<sequence length="557" mass="59259">MFRRIALLLPFLSFLRSSTQALPTDDCPILGPSFPSNFDPSSTTVIRELQSRFPAQLESLLSSGVINRTHTSFSINVFSAVTNSSIFSYHHAAPGLNGSLTAGVLNDDTLYRIGSVSKLLSVYAILVKAGMEIFDHPVTRYLPELAGNAGSDPLERISWEEVTVGALASQLAGTGGMQFLTLMRTRKRPVVPPFETALYSDAGFGILGRVLERLTGLPYADAVQSILFAPLGLNGTSARQPRREGLNAVVLPGSFAESSWGFDNQITAPSGGLYSNTADLRTTGLSILHSALLPPRTTRAWLKPQSQTASLTTTIGAPWEINRLALPVSPSSPRTRISDLYTKLGGQTGYAAVFALSPDHALGFSVLVAGPRAGSARFPLRDAVGEAWVTAAEHAAAENAARNFAGTFVDPSVDGANLTLTVQRDRPGLGLEAWFVRGVDWRANLTYPAAALPVANLSVRLYPTGLVTLSPSSPSLNASAGAAQLSFRAIPLLLPPGPRAAVEGGQGLFDNGCQSWSSVDFWSVDGYGIDEFVFEVAGGRLESVRSLAAGTRMRRID</sequence>
<dbReference type="OMA" id="SFAINVF"/>
<keyword evidence="1" id="KW-0732">Signal</keyword>
<dbReference type="GeneID" id="19905728"/>
<dbReference type="AlphaFoldDB" id="R7Z508"/>
<keyword evidence="5" id="KW-1185">Reference proteome</keyword>
<feature type="domain" description="Beta-lactamase-related" evidence="2">
    <location>
        <begin position="105"/>
        <end position="375"/>
    </location>
</feature>
<feature type="domain" description="Beta-lactamase-like ARB-00930-like C-terminal" evidence="3">
    <location>
        <begin position="396"/>
        <end position="555"/>
    </location>
</feature>
<dbReference type="InterPro" id="IPR051478">
    <property type="entry name" value="Beta-lactamase-like_AB/R"/>
</dbReference>
<dbReference type="eggNOG" id="ENOG502SI6I">
    <property type="taxonomic scope" value="Eukaryota"/>
</dbReference>
<proteinExistence type="predicted"/>
<feature type="chain" id="PRO_5004461419" evidence="1">
    <location>
        <begin position="22"/>
        <end position="557"/>
    </location>
</feature>
<dbReference type="SUPFAM" id="SSF56601">
    <property type="entry name" value="beta-lactamase/transpeptidase-like"/>
    <property type="match status" value="1"/>
</dbReference>
<dbReference type="RefSeq" id="XP_007784574.1">
    <property type="nucleotide sequence ID" value="XM_007786384.1"/>
</dbReference>
<dbReference type="PANTHER" id="PTHR22935">
    <property type="entry name" value="PENICILLIN-BINDING PROTEIN"/>
    <property type="match status" value="1"/>
</dbReference>
<gene>
    <name evidence="4" type="ORF">W97_08417</name>
</gene>
<evidence type="ECO:0000313" key="4">
    <source>
        <dbReference type="EMBL" id="EON69257.1"/>
    </source>
</evidence>
<protein>
    <submittedName>
        <fullName evidence="4">Uncharacterized protein</fullName>
    </submittedName>
</protein>
<dbReference type="InterPro" id="IPR001466">
    <property type="entry name" value="Beta-lactam-related"/>
</dbReference>
<dbReference type="InterPro" id="IPR012338">
    <property type="entry name" value="Beta-lactam/transpept-like"/>
</dbReference>
<dbReference type="PANTHER" id="PTHR22935:SF97">
    <property type="entry name" value="BETA-LACTAMASE-RELATED DOMAIN-CONTAINING PROTEIN"/>
    <property type="match status" value="1"/>
</dbReference>
<evidence type="ECO:0000256" key="1">
    <source>
        <dbReference type="SAM" id="SignalP"/>
    </source>
</evidence>
<dbReference type="STRING" id="1168221.R7Z508"/>
<evidence type="ECO:0000259" key="3">
    <source>
        <dbReference type="Pfam" id="PF26335"/>
    </source>
</evidence>
<dbReference type="HOGENOM" id="CLU_019706_0_0_1"/>
<feature type="signal peptide" evidence="1">
    <location>
        <begin position="1"/>
        <end position="21"/>
    </location>
</feature>